<proteinExistence type="predicted"/>
<dbReference type="EMBL" id="JAHHUM010000781">
    <property type="protein sequence ID" value="KAK5617212.1"/>
    <property type="molecule type" value="Genomic_DNA"/>
</dbReference>
<feature type="compositionally biased region" description="Basic and acidic residues" evidence="1">
    <location>
        <begin position="7"/>
        <end position="20"/>
    </location>
</feature>
<keyword evidence="3" id="KW-1185">Reference proteome</keyword>
<name>A0AAV9S7K4_9TELE</name>
<feature type="region of interest" description="Disordered" evidence="1">
    <location>
        <begin position="1"/>
        <end position="252"/>
    </location>
</feature>
<reference evidence="2 3" key="1">
    <citation type="submission" date="2021-06" db="EMBL/GenBank/DDBJ databases">
        <authorList>
            <person name="Palmer J.M."/>
        </authorList>
    </citation>
    <scope>NUCLEOTIDE SEQUENCE [LARGE SCALE GENOMIC DNA]</scope>
    <source>
        <strain evidence="2 3">MEX-2019</strain>
        <tissue evidence="2">Muscle</tissue>
    </source>
</reference>
<evidence type="ECO:0000256" key="1">
    <source>
        <dbReference type="SAM" id="MobiDB-lite"/>
    </source>
</evidence>
<accession>A0AAV9S7K4</accession>
<protein>
    <submittedName>
        <fullName evidence="2">Uncharacterized protein</fullName>
    </submittedName>
</protein>
<dbReference type="Proteomes" id="UP001311232">
    <property type="component" value="Unassembled WGS sequence"/>
</dbReference>
<evidence type="ECO:0000313" key="3">
    <source>
        <dbReference type="Proteomes" id="UP001311232"/>
    </source>
</evidence>
<evidence type="ECO:0000313" key="2">
    <source>
        <dbReference type="EMBL" id="KAK5617212.1"/>
    </source>
</evidence>
<dbReference type="AlphaFoldDB" id="A0AAV9S7K4"/>
<gene>
    <name evidence="2" type="ORF">CRENBAI_010623</name>
</gene>
<feature type="compositionally biased region" description="Low complexity" evidence="1">
    <location>
        <begin position="128"/>
        <end position="144"/>
    </location>
</feature>
<sequence length="423" mass="44928">MDLQKLAGEEAHADSPRGCDPDVSSNKKAAGSKHRTQPQRSIASVPIRTEEPEPHKKSQSSGGLALRVRQVGRSIRVGIPSGHQDWPPQGASGCGPPKGPYRAQNPRKEVEADGVSPTSPRGWGRSNPAPSSPGVPSSAAPAKPLDQPLPKGTPGENPAMRSGQGKPLKENGVAPKDGTAGGPQLNRGPPHETLQSHPNRGGRGARLDRFPPPPPDGAEFRRAGAGSPKPRKQQEGDGPGRGFRRGTPRGEASLPADLNLWWYPPSRAGLQPPSRIPGPFFVCGCSGWMPPGNRGLKLPLPPPFRAPGPGPKGWAYGEPPGGSGPGRRYLRARESPLEAVGCKKKVEGCPVTKKGFAQWGLRIWATGRPGCTTRGEKPTRFPFFLDEEIRPYPALCEHSFGLGLFSQAVCPHLHPCHLSPSPK</sequence>
<organism evidence="2 3">
    <name type="scientific">Crenichthys baileyi</name>
    <name type="common">White River springfish</name>
    <dbReference type="NCBI Taxonomy" id="28760"/>
    <lineage>
        <taxon>Eukaryota</taxon>
        <taxon>Metazoa</taxon>
        <taxon>Chordata</taxon>
        <taxon>Craniata</taxon>
        <taxon>Vertebrata</taxon>
        <taxon>Euteleostomi</taxon>
        <taxon>Actinopterygii</taxon>
        <taxon>Neopterygii</taxon>
        <taxon>Teleostei</taxon>
        <taxon>Neoteleostei</taxon>
        <taxon>Acanthomorphata</taxon>
        <taxon>Ovalentaria</taxon>
        <taxon>Atherinomorphae</taxon>
        <taxon>Cyprinodontiformes</taxon>
        <taxon>Goodeidae</taxon>
        <taxon>Crenichthys</taxon>
    </lineage>
</organism>
<comment type="caution">
    <text evidence="2">The sequence shown here is derived from an EMBL/GenBank/DDBJ whole genome shotgun (WGS) entry which is preliminary data.</text>
</comment>